<keyword evidence="1" id="KW-0472">Membrane</keyword>
<keyword evidence="1" id="KW-0812">Transmembrane</keyword>
<reference evidence="2" key="1">
    <citation type="journal article" date="2014" name="Int. J. Syst. Evol. Microbiol.">
        <title>Complete genome sequence of Corynebacterium casei LMG S-19264T (=DSM 44701T), isolated from a smear-ripened cheese.</title>
        <authorList>
            <consortium name="US DOE Joint Genome Institute (JGI-PGF)"/>
            <person name="Walter F."/>
            <person name="Albersmeier A."/>
            <person name="Kalinowski J."/>
            <person name="Ruckert C."/>
        </authorList>
    </citation>
    <scope>NUCLEOTIDE SEQUENCE</scope>
    <source>
        <strain evidence="2">CGMCC 1.15448</strain>
    </source>
</reference>
<dbReference type="PANTHER" id="PTHR36057:SF1">
    <property type="entry name" value="LIPOPROTEIN LIPID ATTACHMENT SITE-LIKE PROTEIN, PUTATIVE (DUF1223)-RELATED"/>
    <property type="match status" value="1"/>
</dbReference>
<gene>
    <name evidence="2" type="ORF">GCM10011511_00510</name>
</gene>
<proteinExistence type="predicted"/>
<name>A0A8J2XPJ4_9BACT</name>
<dbReference type="Proteomes" id="UP000607559">
    <property type="component" value="Unassembled WGS sequence"/>
</dbReference>
<feature type="transmembrane region" description="Helical" evidence="1">
    <location>
        <begin position="26"/>
        <end position="45"/>
    </location>
</feature>
<dbReference type="AlphaFoldDB" id="A0A8J2XPJ4"/>
<evidence type="ECO:0000313" key="2">
    <source>
        <dbReference type="EMBL" id="GGA81466.1"/>
    </source>
</evidence>
<evidence type="ECO:0000313" key="3">
    <source>
        <dbReference type="Proteomes" id="UP000607559"/>
    </source>
</evidence>
<organism evidence="2 3">
    <name type="scientific">Puia dinghuensis</name>
    <dbReference type="NCBI Taxonomy" id="1792502"/>
    <lineage>
        <taxon>Bacteria</taxon>
        <taxon>Pseudomonadati</taxon>
        <taxon>Bacteroidota</taxon>
        <taxon>Chitinophagia</taxon>
        <taxon>Chitinophagales</taxon>
        <taxon>Chitinophagaceae</taxon>
        <taxon>Puia</taxon>
    </lineage>
</organism>
<keyword evidence="3" id="KW-1185">Reference proteome</keyword>
<dbReference type="PANTHER" id="PTHR36057">
    <property type="match status" value="1"/>
</dbReference>
<comment type="caution">
    <text evidence="2">The sequence shown here is derived from an EMBL/GenBank/DDBJ whole genome shotgun (WGS) entry which is preliminary data.</text>
</comment>
<dbReference type="InterPro" id="IPR036249">
    <property type="entry name" value="Thioredoxin-like_sf"/>
</dbReference>
<protein>
    <recommendedName>
        <fullName evidence="4">DUF1223 domain-containing protein</fullName>
    </recommendedName>
</protein>
<evidence type="ECO:0008006" key="4">
    <source>
        <dbReference type="Google" id="ProtNLM"/>
    </source>
</evidence>
<sequence length="287" mass="30504">MREVGRRIYDEISDIKLQIMKTGRKLLLAAGLAGVALTAGAFLAFKGRAMQPGNALFGMQPVSPAAGGFAVVELFTSEGCSSCPPADALVAAVQKEDKDLPVYVLAFHVDYWDRLGWKDAFSDAAYSDRQKDYARWLRLSSIYTPQVIVNGRKEFVGSDAVTLRRAIGSSLQEAGKAGVSLSQVRLSGNRLDWQAHVVGAGRSTGLVVAVVEHSAVTKVRAGENGGKTLSHIQIVRGLETVKLDGKGNAGGHLDWPGGVDPADGEVIAFLQDEDNGQIVAATRSAVK</sequence>
<evidence type="ECO:0000256" key="1">
    <source>
        <dbReference type="SAM" id="Phobius"/>
    </source>
</evidence>
<reference evidence="2" key="2">
    <citation type="submission" date="2020-09" db="EMBL/GenBank/DDBJ databases">
        <authorList>
            <person name="Sun Q."/>
            <person name="Zhou Y."/>
        </authorList>
    </citation>
    <scope>NUCLEOTIDE SEQUENCE</scope>
    <source>
        <strain evidence="2">CGMCC 1.15448</strain>
    </source>
</reference>
<dbReference type="EMBL" id="BMJC01000001">
    <property type="protein sequence ID" value="GGA81466.1"/>
    <property type="molecule type" value="Genomic_DNA"/>
</dbReference>
<dbReference type="InterPro" id="IPR010634">
    <property type="entry name" value="DUF1223"/>
</dbReference>
<accession>A0A8J2XPJ4</accession>
<keyword evidence="1" id="KW-1133">Transmembrane helix</keyword>
<dbReference type="SUPFAM" id="SSF52833">
    <property type="entry name" value="Thioredoxin-like"/>
    <property type="match status" value="1"/>
</dbReference>
<dbReference type="Pfam" id="PF06764">
    <property type="entry name" value="DUF1223"/>
    <property type="match status" value="1"/>
</dbReference>